<comment type="subcellular location">
    <subcellularLocation>
        <location evidence="1">Membrane</location>
        <topology evidence="1">Single-pass membrane protein</topology>
    </subcellularLocation>
</comment>
<feature type="domain" description="Yippee" evidence="10">
    <location>
        <begin position="204"/>
        <end position="305"/>
    </location>
</feature>
<evidence type="ECO:0000256" key="1">
    <source>
        <dbReference type="ARBA" id="ARBA00004167"/>
    </source>
</evidence>
<dbReference type="PANTHER" id="PTHR46041:SF2">
    <property type="entry name" value="MITOCHONDRIAL INNER MEMBRANE PROTEASE SUBUNIT 2"/>
    <property type="match status" value="1"/>
</dbReference>
<sequence length="352" mass="39006">MPIDVNSNGEDVAEVNSREAKRPTTIQTGAYKPRATDAGVGKPPKHERKLTSTVWEHYEFLPPDKEAEANEFKFEVINTEVRNCMGSTSPFWNAIKASFTVGLISLTISDRYASISHVDGHSMSPTLNPSHKTFIGRLGVYVLHPILFSSAVVGYGFSCGSVDWASSLRLSHQHDTLKIREGHCWVEGDNSASSLDSRSFGPVPLGLAHGRVTHIVWPPHRIGRVERMSFHCRHGRAYLFDNVVNITVGEKEERLMMTGMHTVVDIFCVGCGASVGWKYEAAHEKSQKYKEGKFILERTTGYAISSVRGHILMAIIHIVLCGEGVRYKVYGPNGREYVNSQEAQLGSDTDEG</sequence>
<evidence type="ECO:0000256" key="6">
    <source>
        <dbReference type="ARBA" id="ARBA00022833"/>
    </source>
</evidence>
<dbReference type="AlphaFoldDB" id="A0A9Q1QHU9"/>
<name>A0A9Q1QHU9_9CARY</name>
<evidence type="ECO:0000256" key="5">
    <source>
        <dbReference type="ARBA" id="ARBA00022801"/>
    </source>
</evidence>
<feature type="region of interest" description="Disordered" evidence="9">
    <location>
        <begin position="1"/>
        <end position="48"/>
    </location>
</feature>
<dbReference type="SUPFAM" id="SSF51306">
    <property type="entry name" value="LexA/Signal peptidase"/>
    <property type="match status" value="1"/>
</dbReference>
<dbReference type="OrthoDB" id="9996127at2759"/>
<organism evidence="11 12">
    <name type="scientific">Carnegiea gigantea</name>
    <dbReference type="NCBI Taxonomy" id="171969"/>
    <lineage>
        <taxon>Eukaryota</taxon>
        <taxon>Viridiplantae</taxon>
        <taxon>Streptophyta</taxon>
        <taxon>Embryophyta</taxon>
        <taxon>Tracheophyta</taxon>
        <taxon>Spermatophyta</taxon>
        <taxon>Magnoliopsida</taxon>
        <taxon>eudicotyledons</taxon>
        <taxon>Gunneridae</taxon>
        <taxon>Pentapetalae</taxon>
        <taxon>Caryophyllales</taxon>
        <taxon>Cactineae</taxon>
        <taxon>Cactaceae</taxon>
        <taxon>Cactoideae</taxon>
        <taxon>Echinocereeae</taxon>
        <taxon>Carnegiea</taxon>
    </lineage>
</organism>
<dbReference type="Proteomes" id="UP001153076">
    <property type="component" value="Unassembled WGS sequence"/>
</dbReference>
<keyword evidence="3" id="KW-0812">Transmembrane</keyword>
<dbReference type="GO" id="GO:0046872">
    <property type="term" value="F:metal ion binding"/>
    <property type="evidence" value="ECO:0007669"/>
    <property type="project" value="UniProtKB-KW"/>
</dbReference>
<dbReference type="InterPro" id="IPR004910">
    <property type="entry name" value="Yippee/Mis18/Cereblon"/>
</dbReference>
<dbReference type="PROSITE" id="PS51792">
    <property type="entry name" value="YIPPEE"/>
    <property type="match status" value="1"/>
</dbReference>
<evidence type="ECO:0000313" key="12">
    <source>
        <dbReference type="Proteomes" id="UP001153076"/>
    </source>
</evidence>
<dbReference type="Pfam" id="PF10502">
    <property type="entry name" value="Peptidase_S26"/>
    <property type="match status" value="1"/>
</dbReference>
<dbReference type="GO" id="GO:0006627">
    <property type="term" value="P:protein processing involved in protein targeting to mitochondrion"/>
    <property type="evidence" value="ECO:0007669"/>
    <property type="project" value="InterPro"/>
</dbReference>
<keyword evidence="12" id="KW-1185">Reference proteome</keyword>
<keyword evidence="8" id="KW-0472">Membrane</keyword>
<evidence type="ECO:0000256" key="3">
    <source>
        <dbReference type="ARBA" id="ARBA00022692"/>
    </source>
</evidence>
<proteinExistence type="predicted"/>
<dbReference type="Pfam" id="PF03226">
    <property type="entry name" value="Yippee-Mis18"/>
    <property type="match status" value="1"/>
</dbReference>
<dbReference type="InterPro" id="IPR019533">
    <property type="entry name" value="Peptidase_S26"/>
</dbReference>
<dbReference type="InterPro" id="IPR037730">
    <property type="entry name" value="IMP2"/>
</dbReference>
<keyword evidence="2" id="KW-0645">Protease</keyword>
<dbReference type="InterPro" id="IPR036286">
    <property type="entry name" value="LexA/Signal_pep-like_sf"/>
</dbReference>
<keyword evidence="7" id="KW-1133">Transmembrane helix</keyword>
<evidence type="ECO:0000259" key="10">
    <source>
        <dbReference type="PROSITE" id="PS51792"/>
    </source>
</evidence>
<dbReference type="EMBL" id="JAKOGI010000142">
    <property type="protein sequence ID" value="KAJ8442364.1"/>
    <property type="molecule type" value="Genomic_DNA"/>
</dbReference>
<evidence type="ECO:0000256" key="4">
    <source>
        <dbReference type="ARBA" id="ARBA00022723"/>
    </source>
</evidence>
<dbReference type="PANTHER" id="PTHR46041">
    <property type="entry name" value="MITOCHONDRIAL INNER MEMBRANE PROTEASE SUBUNIT 2"/>
    <property type="match status" value="1"/>
</dbReference>
<dbReference type="GO" id="GO:0004252">
    <property type="term" value="F:serine-type endopeptidase activity"/>
    <property type="evidence" value="ECO:0007669"/>
    <property type="project" value="InterPro"/>
</dbReference>
<evidence type="ECO:0000256" key="2">
    <source>
        <dbReference type="ARBA" id="ARBA00022670"/>
    </source>
</evidence>
<evidence type="ECO:0000256" key="9">
    <source>
        <dbReference type="SAM" id="MobiDB-lite"/>
    </source>
</evidence>
<dbReference type="GO" id="GO:0042720">
    <property type="term" value="C:mitochondrial inner membrane peptidase complex"/>
    <property type="evidence" value="ECO:0007669"/>
    <property type="project" value="InterPro"/>
</dbReference>
<reference evidence="11" key="1">
    <citation type="submission" date="2022-04" db="EMBL/GenBank/DDBJ databases">
        <title>Carnegiea gigantea Genome sequencing and assembly v2.</title>
        <authorList>
            <person name="Copetti D."/>
            <person name="Sanderson M.J."/>
            <person name="Burquez A."/>
            <person name="Wojciechowski M.F."/>
        </authorList>
    </citation>
    <scope>NUCLEOTIDE SEQUENCE</scope>
    <source>
        <strain evidence="11">SGP5-SGP5p</strain>
        <tissue evidence="11">Aerial part</tissue>
    </source>
</reference>
<comment type="caution">
    <text evidence="11">The sequence shown here is derived from an EMBL/GenBank/DDBJ whole genome shotgun (WGS) entry which is preliminary data.</text>
</comment>
<dbReference type="GO" id="GO:0006465">
    <property type="term" value="P:signal peptide processing"/>
    <property type="evidence" value="ECO:0007669"/>
    <property type="project" value="InterPro"/>
</dbReference>
<keyword evidence="6" id="KW-0862">Zinc</keyword>
<dbReference type="Gene3D" id="2.10.109.10">
    <property type="entry name" value="Umud Fragment, subunit A"/>
    <property type="match status" value="1"/>
</dbReference>
<keyword evidence="4" id="KW-0479">Metal-binding</keyword>
<accession>A0A9Q1QHU9</accession>
<gene>
    <name evidence="11" type="ORF">Cgig2_018620</name>
</gene>
<evidence type="ECO:0000256" key="8">
    <source>
        <dbReference type="ARBA" id="ARBA00023136"/>
    </source>
</evidence>
<dbReference type="CDD" id="cd06530">
    <property type="entry name" value="S26_SPase_I"/>
    <property type="match status" value="1"/>
</dbReference>
<keyword evidence="5" id="KW-0378">Hydrolase</keyword>
<dbReference type="InterPro" id="IPR034751">
    <property type="entry name" value="Yippee"/>
</dbReference>
<evidence type="ECO:0000256" key="7">
    <source>
        <dbReference type="ARBA" id="ARBA00022989"/>
    </source>
</evidence>
<evidence type="ECO:0000313" key="11">
    <source>
        <dbReference type="EMBL" id="KAJ8442364.1"/>
    </source>
</evidence>
<protein>
    <recommendedName>
        <fullName evidence="10">Yippee domain-containing protein</fullName>
    </recommendedName>
</protein>